<evidence type="ECO:0000313" key="2">
    <source>
        <dbReference type="EMBL" id="UWP96232.1"/>
    </source>
</evidence>
<sequence length="292" mass="31872">MLRAWDILGRGHWRLAQCALFLALPLLTAPLSAAPCRQALALGLDVSGSVDDREYRLQLDGIAAALLQPDVLSILTSQPQAPVSIAIFEWSGPDNQNILVPWTRIQSAQDAQDVAKKLNQQRRRPGDPSTAMGKALIYGAELLQNMPGCWQHTLDLSADGMSNSGPRPVEVAEDLARNPVLINGLVIAPDGRGDQQGLDQLTRYFEEWVIRGPFSFVEQAAGYEDYANAMARKLLRELSGLPLSEAPPKKVPGVPSVIPAERRAEAPSQDVSTVSNTLLWPETPNQRHTQAH</sequence>
<evidence type="ECO:0000256" key="1">
    <source>
        <dbReference type="SAM" id="MobiDB-lite"/>
    </source>
</evidence>
<dbReference type="Proteomes" id="UP001057991">
    <property type="component" value="Chromosome"/>
</dbReference>
<dbReference type="InterPro" id="IPR036465">
    <property type="entry name" value="vWFA_dom_sf"/>
</dbReference>
<feature type="compositionally biased region" description="Polar residues" evidence="1">
    <location>
        <begin position="269"/>
        <end position="292"/>
    </location>
</feature>
<dbReference type="AlphaFoldDB" id="A0A9Q9HFE4"/>
<organism evidence="2 3">
    <name type="scientific">Aliiroseovarius crassostreae</name>
    <dbReference type="NCBI Taxonomy" id="154981"/>
    <lineage>
        <taxon>Bacteria</taxon>
        <taxon>Pseudomonadati</taxon>
        <taxon>Pseudomonadota</taxon>
        <taxon>Alphaproteobacteria</taxon>
        <taxon>Rhodobacterales</taxon>
        <taxon>Paracoccaceae</taxon>
        <taxon>Aliiroseovarius</taxon>
    </lineage>
</organism>
<name>A0A9Q9HFE4_9RHOB</name>
<feature type="region of interest" description="Disordered" evidence="1">
    <location>
        <begin position="260"/>
        <end position="292"/>
    </location>
</feature>
<dbReference type="EMBL" id="CP080776">
    <property type="protein sequence ID" value="UWP96232.1"/>
    <property type="molecule type" value="Genomic_DNA"/>
</dbReference>
<dbReference type="SUPFAM" id="SSF53300">
    <property type="entry name" value="vWA-like"/>
    <property type="match status" value="1"/>
</dbReference>
<evidence type="ECO:0000313" key="3">
    <source>
        <dbReference type="Proteomes" id="UP001057991"/>
    </source>
</evidence>
<dbReference type="Pfam" id="PF06707">
    <property type="entry name" value="DUF1194"/>
    <property type="match status" value="1"/>
</dbReference>
<protein>
    <submittedName>
        <fullName evidence="2">DUF1194 domain-containing protein</fullName>
    </submittedName>
</protein>
<gene>
    <name evidence="2" type="ORF">K3X48_04380</name>
</gene>
<proteinExistence type="predicted"/>
<dbReference type="InterPro" id="IPR010607">
    <property type="entry name" value="DUF1194"/>
</dbReference>
<reference evidence="2" key="1">
    <citation type="submission" date="2021-08" db="EMBL/GenBank/DDBJ databases">
        <authorList>
            <person name="Nwanade C."/>
            <person name="Wang M."/>
            <person name="Masoudi A."/>
            <person name="Yu Z."/>
            <person name="Liu J."/>
        </authorList>
    </citation>
    <scope>NUCLEOTIDE SEQUENCE</scope>
    <source>
        <strain evidence="2">S056</strain>
    </source>
</reference>
<dbReference type="RefSeq" id="WP_259806472.1">
    <property type="nucleotide sequence ID" value="NZ_CP080776.1"/>
</dbReference>
<accession>A0A9Q9HFE4</accession>
<dbReference type="Gene3D" id="3.40.50.410">
    <property type="entry name" value="von Willebrand factor, type A domain"/>
    <property type="match status" value="1"/>
</dbReference>
<dbReference type="CDD" id="cd00198">
    <property type="entry name" value="vWFA"/>
    <property type="match status" value="1"/>
</dbReference>